<dbReference type="PROSITE" id="PS50106">
    <property type="entry name" value="PDZ"/>
    <property type="match status" value="4"/>
</dbReference>
<evidence type="ECO:0000256" key="7">
    <source>
        <dbReference type="ARBA" id="ARBA00022475"/>
    </source>
</evidence>
<dbReference type="GO" id="GO:0043113">
    <property type="term" value="P:receptor clustering"/>
    <property type="evidence" value="ECO:0007669"/>
    <property type="project" value="TreeGrafter"/>
</dbReference>
<feature type="compositionally biased region" description="Polar residues" evidence="23">
    <location>
        <begin position="460"/>
        <end position="477"/>
    </location>
</feature>
<dbReference type="InterPro" id="IPR001611">
    <property type="entry name" value="Leu-rich_rpt"/>
</dbReference>
<evidence type="ECO:0000256" key="8">
    <source>
        <dbReference type="ARBA" id="ARBA00022490"/>
    </source>
</evidence>
<comment type="similarity">
    <text evidence="5">Belongs to the LAP (LRR and PDZ) protein family.</text>
</comment>
<feature type="region of interest" description="Disordered" evidence="23">
    <location>
        <begin position="1223"/>
        <end position="1383"/>
    </location>
</feature>
<dbReference type="SMART" id="SM00369">
    <property type="entry name" value="LRR_TYP"/>
    <property type="match status" value="11"/>
</dbReference>
<name>A0A8C7ASQ3_NEOVI</name>
<dbReference type="GeneTree" id="ENSGT00940000154025"/>
<feature type="compositionally biased region" description="Basic and acidic residues" evidence="23">
    <location>
        <begin position="1418"/>
        <end position="1431"/>
    </location>
</feature>
<keyword evidence="10" id="KW-0433">Leucine-rich repeat</keyword>
<keyword evidence="14" id="KW-0770">Synapse</keyword>
<evidence type="ECO:0000256" key="21">
    <source>
        <dbReference type="ARBA" id="ARBA00034110"/>
    </source>
</evidence>
<dbReference type="SMART" id="SM00364">
    <property type="entry name" value="LRR_BAC"/>
    <property type="match status" value="10"/>
</dbReference>
<dbReference type="InterPro" id="IPR001478">
    <property type="entry name" value="PDZ"/>
</dbReference>
<feature type="region of interest" description="Disordered" evidence="23">
    <location>
        <begin position="1518"/>
        <end position="1549"/>
    </location>
</feature>
<dbReference type="FunFam" id="2.30.42.10:FF:000041">
    <property type="entry name" value="protein scribble homolog isoform X1"/>
    <property type="match status" value="1"/>
</dbReference>
<evidence type="ECO:0000256" key="11">
    <source>
        <dbReference type="ARBA" id="ARBA00022737"/>
    </source>
</evidence>
<evidence type="ECO:0000313" key="25">
    <source>
        <dbReference type="Ensembl" id="ENSNVIP00000012992.1"/>
    </source>
</evidence>
<feature type="region of interest" description="Disordered" evidence="23">
    <location>
        <begin position="1150"/>
        <end position="1180"/>
    </location>
</feature>
<evidence type="ECO:0000256" key="1">
    <source>
        <dbReference type="ARBA" id="ARBA00004202"/>
    </source>
</evidence>
<dbReference type="Pfam" id="PF00595">
    <property type="entry name" value="PDZ"/>
    <property type="match status" value="4"/>
</dbReference>
<evidence type="ECO:0000256" key="9">
    <source>
        <dbReference type="ARBA" id="ARBA00022553"/>
    </source>
</evidence>
<evidence type="ECO:0000313" key="26">
    <source>
        <dbReference type="Proteomes" id="UP000694425"/>
    </source>
</evidence>
<feature type="region of interest" description="Disordered" evidence="23">
    <location>
        <begin position="409"/>
        <end position="556"/>
    </location>
</feature>
<feature type="domain" description="PDZ" evidence="24">
    <location>
        <begin position="1023"/>
        <end position="1111"/>
    </location>
</feature>
<dbReference type="FunFam" id="2.30.42.10:FF:000114">
    <property type="entry name" value="protein scribble homolog isoform X1"/>
    <property type="match status" value="1"/>
</dbReference>
<feature type="compositionally biased region" description="Basic and acidic residues" evidence="23">
    <location>
        <begin position="423"/>
        <end position="446"/>
    </location>
</feature>
<protein>
    <recommendedName>
        <fullName evidence="22">Protein scribble homolog</fullName>
    </recommendedName>
</protein>
<dbReference type="Gene3D" id="2.30.42.10">
    <property type="match status" value="4"/>
</dbReference>
<dbReference type="CDD" id="cd06704">
    <property type="entry name" value="PDZ1_Scribble-like"/>
    <property type="match status" value="1"/>
</dbReference>
<evidence type="ECO:0000256" key="16">
    <source>
        <dbReference type="ARBA" id="ARBA00023136"/>
    </source>
</evidence>
<feature type="domain" description="PDZ" evidence="24">
    <location>
        <begin position="927"/>
        <end position="1016"/>
    </location>
</feature>
<evidence type="ECO:0000256" key="19">
    <source>
        <dbReference type="ARBA" id="ARBA00023288"/>
    </source>
</evidence>
<dbReference type="SUPFAM" id="SSF50156">
    <property type="entry name" value="PDZ domain-like"/>
    <property type="match status" value="4"/>
</dbReference>
<evidence type="ECO:0000256" key="5">
    <source>
        <dbReference type="ARBA" id="ARBA00007772"/>
    </source>
</evidence>
<dbReference type="CDD" id="cd06701">
    <property type="entry name" value="PDZ4_Scribble-like"/>
    <property type="match status" value="1"/>
</dbReference>
<reference evidence="25" key="2">
    <citation type="submission" date="2025-09" db="UniProtKB">
        <authorList>
            <consortium name="Ensembl"/>
        </authorList>
    </citation>
    <scope>IDENTIFICATION</scope>
</reference>
<keyword evidence="11" id="KW-0677">Repeat</keyword>
<dbReference type="Ensembl" id="ENSNVIT00000015226.1">
    <property type="protein sequence ID" value="ENSNVIP00000012992.1"/>
    <property type="gene ID" value="ENSNVIG00000008912.1"/>
</dbReference>
<dbReference type="FunFam" id="2.30.42.10:FF:000074">
    <property type="entry name" value="protein scribble homolog isoform X2"/>
    <property type="match status" value="1"/>
</dbReference>
<organism evidence="25 26">
    <name type="scientific">Neovison vison</name>
    <name type="common">American mink</name>
    <name type="synonym">Mustela vison</name>
    <dbReference type="NCBI Taxonomy" id="452646"/>
    <lineage>
        <taxon>Eukaryota</taxon>
        <taxon>Metazoa</taxon>
        <taxon>Chordata</taxon>
        <taxon>Craniata</taxon>
        <taxon>Vertebrata</taxon>
        <taxon>Euteleostomi</taxon>
        <taxon>Mammalia</taxon>
        <taxon>Eutheria</taxon>
        <taxon>Laurasiatheria</taxon>
        <taxon>Carnivora</taxon>
        <taxon>Caniformia</taxon>
        <taxon>Musteloidea</taxon>
        <taxon>Mustelidae</taxon>
        <taxon>Mustelinae</taxon>
        <taxon>Neogale</taxon>
    </lineage>
</organism>
<accession>A0A8C7ASQ3</accession>
<dbReference type="GO" id="GO:0005912">
    <property type="term" value="C:adherens junction"/>
    <property type="evidence" value="ECO:0007669"/>
    <property type="project" value="UniProtKB-SubCell"/>
</dbReference>
<dbReference type="FunFam" id="2.30.42.10:FF:000064">
    <property type="entry name" value="protein lap4 isoform X1"/>
    <property type="match status" value="1"/>
</dbReference>
<comment type="subcellular location">
    <subcellularLocation>
        <location evidence="4">Cell junction</location>
        <location evidence="4">Adherens junction</location>
    </subcellularLocation>
    <subcellularLocation>
        <location evidence="1">Cell membrane</location>
        <topology evidence="1">Peripheral membrane protein</topology>
    </subcellularLocation>
    <subcellularLocation>
        <location evidence="3">Cell projection</location>
        <location evidence="3">Lamellipodium</location>
    </subcellularLocation>
    <subcellularLocation>
        <location evidence="2">Cytoplasm</location>
    </subcellularLocation>
    <subcellularLocation>
        <location evidence="21">Postsynapse</location>
    </subcellularLocation>
    <subcellularLocation>
        <location evidence="20">Presynapse</location>
    </subcellularLocation>
</comment>
<dbReference type="GO" id="GO:0030154">
    <property type="term" value="P:cell differentiation"/>
    <property type="evidence" value="ECO:0007669"/>
    <property type="project" value="UniProtKB-KW"/>
</dbReference>
<keyword evidence="9" id="KW-0597">Phosphoprotein</keyword>
<evidence type="ECO:0000256" key="17">
    <source>
        <dbReference type="ARBA" id="ARBA00023139"/>
    </source>
</evidence>
<evidence type="ECO:0000256" key="14">
    <source>
        <dbReference type="ARBA" id="ARBA00023018"/>
    </source>
</evidence>
<dbReference type="InterPro" id="IPR003591">
    <property type="entry name" value="Leu-rich_rpt_typical-subtyp"/>
</dbReference>
<feature type="domain" description="PDZ" evidence="24">
    <location>
        <begin position="652"/>
        <end position="739"/>
    </location>
</feature>
<evidence type="ECO:0000256" key="23">
    <source>
        <dbReference type="SAM" id="MobiDB-lite"/>
    </source>
</evidence>
<dbReference type="InterPro" id="IPR032675">
    <property type="entry name" value="LRR_dom_sf"/>
</dbReference>
<feature type="compositionally biased region" description="Acidic residues" evidence="23">
    <location>
        <begin position="597"/>
        <end position="625"/>
    </location>
</feature>
<dbReference type="Pfam" id="PF13855">
    <property type="entry name" value="LRR_8"/>
    <property type="match status" value="1"/>
</dbReference>
<evidence type="ECO:0000256" key="2">
    <source>
        <dbReference type="ARBA" id="ARBA00004496"/>
    </source>
</evidence>
<dbReference type="GO" id="GO:0098887">
    <property type="term" value="P:neurotransmitter receptor transport, endosome to postsynaptic membrane"/>
    <property type="evidence" value="ECO:0007669"/>
    <property type="project" value="TreeGrafter"/>
</dbReference>
<feature type="domain" description="PDZ" evidence="24">
    <location>
        <begin position="786"/>
        <end position="874"/>
    </location>
</feature>
<dbReference type="GO" id="GO:0019901">
    <property type="term" value="F:protein kinase binding"/>
    <property type="evidence" value="ECO:0007669"/>
    <property type="project" value="TreeGrafter"/>
</dbReference>
<evidence type="ECO:0000256" key="10">
    <source>
        <dbReference type="ARBA" id="ARBA00022614"/>
    </source>
</evidence>
<keyword evidence="26" id="KW-1185">Reference proteome</keyword>
<dbReference type="GO" id="GO:0005737">
    <property type="term" value="C:cytoplasm"/>
    <property type="evidence" value="ECO:0007669"/>
    <property type="project" value="UniProtKB-SubCell"/>
</dbReference>
<dbReference type="PROSITE" id="PS51450">
    <property type="entry name" value="LRR"/>
    <property type="match status" value="4"/>
</dbReference>
<feature type="compositionally biased region" description="Basic and acidic residues" evidence="23">
    <location>
        <begin position="1249"/>
        <end position="1261"/>
    </location>
</feature>
<dbReference type="PANTHER" id="PTHR23119">
    <property type="entry name" value="DISCS LARGE"/>
    <property type="match status" value="1"/>
</dbReference>
<evidence type="ECO:0000256" key="6">
    <source>
        <dbReference type="ARBA" id="ARBA00022473"/>
    </source>
</evidence>
<keyword evidence="15" id="KW-0175">Coiled coil</keyword>
<keyword evidence="18" id="KW-0966">Cell projection</keyword>
<evidence type="ECO:0000256" key="12">
    <source>
        <dbReference type="ARBA" id="ARBA00022782"/>
    </source>
</evidence>
<evidence type="ECO:0000256" key="3">
    <source>
        <dbReference type="ARBA" id="ARBA00004510"/>
    </source>
</evidence>
<feature type="region of interest" description="Disordered" evidence="23">
    <location>
        <begin position="1411"/>
        <end position="1460"/>
    </location>
</feature>
<keyword evidence="7" id="KW-1003">Cell membrane</keyword>
<dbReference type="Pfam" id="PF23598">
    <property type="entry name" value="LRR_14"/>
    <property type="match status" value="1"/>
</dbReference>
<keyword evidence="12" id="KW-0221">Differentiation</keyword>
<dbReference type="PANTHER" id="PTHR23119:SF57">
    <property type="entry name" value="PROTEIN SCRIBBLE HOMOLOG"/>
    <property type="match status" value="1"/>
</dbReference>
<dbReference type="Gene3D" id="3.80.10.10">
    <property type="entry name" value="Ribonuclease Inhibitor"/>
    <property type="match status" value="2"/>
</dbReference>
<dbReference type="CDD" id="cd06702">
    <property type="entry name" value="PDZ3_Scribble-like"/>
    <property type="match status" value="1"/>
</dbReference>
<dbReference type="GO" id="GO:0098793">
    <property type="term" value="C:presynapse"/>
    <property type="evidence" value="ECO:0007669"/>
    <property type="project" value="UniProtKB-SubCell"/>
</dbReference>
<feature type="compositionally biased region" description="Basic and acidic residues" evidence="23">
    <location>
        <begin position="1279"/>
        <end position="1291"/>
    </location>
</feature>
<dbReference type="GO" id="GO:0045211">
    <property type="term" value="C:postsynaptic membrane"/>
    <property type="evidence" value="ECO:0007669"/>
    <property type="project" value="TreeGrafter"/>
</dbReference>
<feature type="compositionally biased region" description="Basic and acidic residues" evidence="23">
    <location>
        <begin position="1150"/>
        <end position="1165"/>
    </location>
</feature>
<evidence type="ECO:0000256" key="22">
    <source>
        <dbReference type="ARBA" id="ARBA00072775"/>
    </source>
</evidence>
<dbReference type="GO" id="GO:0014069">
    <property type="term" value="C:postsynaptic density"/>
    <property type="evidence" value="ECO:0007669"/>
    <property type="project" value="TreeGrafter"/>
</dbReference>
<feature type="compositionally biased region" description="Low complexity" evidence="23">
    <location>
        <begin position="486"/>
        <end position="495"/>
    </location>
</feature>
<keyword evidence="17" id="KW-0564">Palmitate</keyword>
<dbReference type="GO" id="GO:0098968">
    <property type="term" value="P:neurotransmitter receptor transport postsynaptic membrane to endosome"/>
    <property type="evidence" value="ECO:0007669"/>
    <property type="project" value="TreeGrafter"/>
</dbReference>
<dbReference type="InterPro" id="IPR050614">
    <property type="entry name" value="Synaptic_Scaffolding_LAP-MAGUK"/>
</dbReference>
<feature type="compositionally biased region" description="Basic and acidic residues" evidence="23">
    <location>
        <begin position="1353"/>
        <end position="1364"/>
    </location>
</feature>
<keyword evidence="16" id="KW-0472">Membrane</keyword>
<dbReference type="FunFam" id="3.80.10.10:FF:000338">
    <property type="entry name" value="protein scribble homolog isoform X12"/>
    <property type="match status" value="1"/>
</dbReference>
<dbReference type="SMART" id="SM00228">
    <property type="entry name" value="PDZ"/>
    <property type="match status" value="4"/>
</dbReference>
<dbReference type="Proteomes" id="UP000694425">
    <property type="component" value="Unplaced"/>
</dbReference>
<proteinExistence type="inferred from homology"/>
<dbReference type="CDD" id="cd06703">
    <property type="entry name" value="PDZ2_Scribble-like"/>
    <property type="match status" value="1"/>
</dbReference>
<dbReference type="GO" id="GO:0030027">
    <property type="term" value="C:lamellipodium"/>
    <property type="evidence" value="ECO:0007669"/>
    <property type="project" value="UniProtKB-SubCell"/>
</dbReference>
<keyword evidence="6" id="KW-0217">Developmental protein</keyword>
<dbReference type="GO" id="GO:0045197">
    <property type="term" value="P:establishment or maintenance of epithelial cell apical/basal polarity"/>
    <property type="evidence" value="ECO:0007669"/>
    <property type="project" value="TreeGrafter"/>
</dbReference>
<feature type="region of interest" description="Disordered" evidence="23">
    <location>
        <begin position="361"/>
        <end position="388"/>
    </location>
</feature>
<evidence type="ECO:0000256" key="18">
    <source>
        <dbReference type="ARBA" id="ARBA00023273"/>
    </source>
</evidence>
<evidence type="ECO:0000256" key="4">
    <source>
        <dbReference type="ARBA" id="ARBA00004536"/>
    </source>
</evidence>
<evidence type="ECO:0000256" key="20">
    <source>
        <dbReference type="ARBA" id="ARBA00034106"/>
    </source>
</evidence>
<evidence type="ECO:0000256" key="15">
    <source>
        <dbReference type="ARBA" id="ARBA00023054"/>
    </source>
</evidence>
<evidence type="ECO:0000259" key="24">
    <source>
        <dbReference type="PROSITE" id="PS50106"/>
    </source>
</evidence>
<dbReference type="GO" id="GO:0098609">
    <property type="term" value="P:cell-cell adhesion"/>
    <property type="evidence" value="ECO:0007669"/>
    <property type="project" value="TreeGrafter"/>
</dbReference>
<dbReference type="InterPro" id="IPR055414">
    <property type="entry name" value="LRR_R13L4/SHOC2-like"/>
</dbReference>
<keyword evidence="19" id="KW-0449">Lipoprotein</keyword>
<sequence length="1549" mass="166060">ERPGALLQSPPSPDPAPCPQPFFRLLNLRKLGLSDNEIQRLPPEVANFMQLVELDVSRNDIPEIPESIKFCKALEIADFSGNPLSRLPEGFTHLANLVTLELRENLLKSLPASLSFLVKLEQLDLGGNELEVLPDTLGALPNLRELWLDRNQLSALPPELGNLRRLVCLDVSENRLEELPAELGGLLLLTDLLLSQNLLQRLPDGIGQLKQLSILKVDQNRLCEVTEAIGDCENLSELVLTENLLTALPRSLGKLTKLTNLNADRNRLEALPPEIGGCAALSVLSLRDNRLAALPPELAHTAELHVLDVAGNRLRSLPFALTHLNLKALWLAENQAQPMLRFQTEDDAQTGEKVLTCYLLPQQPPPSLEDLERQSSPSESRSDVPPGRVSVIQFLEVPACGDDAEGAAAEKRGLQRRATPHPSELKVMKRGVEERRGEAHCRRPESRTPSPLEEDKRLSTESGVSEDSQPSAGTASQGEPEGPSLQEAAPGPQAEAAEDSYEEPTVRFAEDTLLLPPGEDGESEEGQPEAPWPLPGGRQRLIRKDTPHYKKHFKISKLPQPEAVVALLQGAQPDGEGLGAPSGWHNGPHEPWAPRAEEEEEEEEEEPEEEEEAVEAEPEEEEEEQAATLGVSFDPANNLLIEPARIEEEELTLTIVRQTGGLGISIAGGRGSTPYKGGDEGVFISRVSEEGPAARAGVRVGDKVLEVNGVALHSAEHHQAVEALRGAGSTVQMRLWRERMVEPENAVTVTPLRPEDDYSPREWRGAGLRLPLLQPESAGAPRQRHVACLVRSEKGLGFSIAGGKGSTPYRAGDGGIFISRIAEGGAAHRAGTLQVGDRVLSINGVDMTEARHEHAVSLLTAASPTIALLLEREAGGPLPPSPLPHSPPPPIAATTAVVTATPGESGLLRLAPGLPAAASEGPYPVEEICLPRAGGPLGLSIVGGSDHSSHPFGIQEPGVFISKVLPRGLAARSGLRVGDRILAVNGQDIREATHQEAVSALLRPCLELVLLVRRDPPPPGMRELCIQKAPGEKLGISIRGGAKGHAGNPCDPTDEGIFISKVSPTGAAGRDGRLRVGLRLLEVNQQSLLGLTHGEAVQLLRGVGDTLTVLVCDGFDASPAVPAEVSPGVIANPFAAGLGRRNSLESISSIDRELSPEGSAKEKEPPGQTPPWGLEASEAAGGDSWPGLAWLSSCVVRPQPPAPPSPDALPTNVKQAYRTFAAVPGPHPLQDTPTQPPTPGATASPEQLSFRERQKYFELEVRVPQAEGPPKRVSLVGADDLRKMQEEEARKLQQKRAQLLREAEEAEEAEASGLALDLDGEEQEEPAPWAGPATGLSPSSPQPPGGSAPVRTAKAERRQQERLRVQSPELSMQVPDRALSPAERRALEAEKRALWRAARMKSLEQDALRAQMVLSKSQEGRSRRGPLERLAEAPSPAPTPSPTPVEDLGPQTSSSPGRLALSGRKFDYRVFAALPSSRPVHDLQSPDFAEELRSLEPSPSPGLQEADGEVAVVLLGRPSPATAGPEEVTLCSSRRPVRPGRRGLGPVPS</sequence>
<reference evidence="25" key="1">
    <citation type="submission" date="2025-08" db="UniProtKB">
        <authorList>
            <consortium name="Ensembl"/>
        </authorList>
    </citation>
    <scope>IDENTIFICATION</scope>
</reference>
<dbReference type="GO" id="GO:0016323">
    <property type="term" value="C:basolateral plasma membrane"/>
    <property type="evidence" value="ECO:0007669"/>
    <property type="project" value="TreeGrafter"/>
</dbReference>
<dbReference type="InterPro" id="IPR036034">
    <property type="entry name" value="PDZ_sf"/>
</dbReference>
<keyword evidence="13" id="KW-0965">Cell junction</keyword>
<evidence type="ECO:0000256" key="13">
    <source>
        <dbReference type="ARBA" id="ARBA00022949"/>
    </source>
</evidence>
<feature type="region of interest" description="Disordered" evidence="23">
    <location>
        <begin position="572"/>
        <end position="634"/>
    </location>
</feature>
<dbReference type="SUPFAM" id="SSF52058">
    <property type="entry name" value="L domain-like"/>
    <property type="match status" value="1"/>
</dbReference>
<keyword evidence="8" id="KW-0963">Cytoplasm</keyword>